<reference evidence="2 3" key="1">
    <citation type="submission" date="2019-03" db="EMBL/GenBank/DDBJ databases">
        <title>Genomic Encyclopedia of Type Strains, Phase IV (KMG-IV): sequencing the most valuable type-strain genomes for metagenomic binning, comparative biology and taxonomic classification.</title>
        <authorList>
            <person name="Goeker M."/>
        </authorList>
    </citation>
    <scope>NUCLEOTIDE SEQUENCE [LARGE SCALE GENOMIC DNA]</scope>
    <source>
        <strain evidence="2 3">DSM 21100</strain>
    </source>
</reference>
<keyword evidence="1" id="KW-0812">Transmembrane</keyword>
<protein>
    <submittedName>
        <fullName evidence="2">Uncharacterized protein</fullName>
    </submittedName>
</protein>
<evidence type="ECO:0000256" key="1">
    <source>
        <dbReference type="SAM" id="Phobius"/>
    </source>
</evidence>
<evidence type="ECO:0000313" key="3">
    <source>
        <dbReference type="Proteomes" id="UP000295807"/>
    </source>
</evidence>
<gene>
    <name evidence="2" type="ORF">EDD80_11463</name>
</gene>
<dbReference type="AlphaFoldDB" id="A0A4R3KM94"/>
<evidence type="ECO:0000313" key="2">
    <source>
        <dbReference type="EMBL" id="TCS85193.1"/>
    </source>
</evidence>
<comment type="caution">
    <text evidence="2">The sequence shown here is derived from an EMBL/GenBank/DDBJ whole genome shotgun (WGS) entry which is preliminary data.</text>
</comment>
<keyword evidence="3" id="KW-1185">Reference proteome</keyword>
<feature type="transmembrane region" description="Helical" evidence="1">
    <location>
        <begin position="34"/>
        <end position="53"/>
    </location>
</feature>
<keyword evidence="1" id="KW-0472">Membrane</keyword>
<name>A0A4R3KM94_9SPHI</name>
<proteinExistence type="predicted"/>
<accession>A0A4R3KM94</accession>
<organism evidence="2 3">
    <name type="scientific">Anseongella ginsenosidimutans</name>
    <dbReference type="NCBI Taxonomy" id="496056"/>
    <lineage>
        <taxon>Bacteria</taxon>
        <taxon>Pseudomonadati</taxon>
        <taxon>Bacteroidota</taxon>
        <taxon>Sphingobacteriia</taxon>
        <taxon>Sphingobacteriales</taxon>
        <taxon>Sphingobacteriaceae</taxon>
        <taxon>Anseongella</taxon>
    </lineage>
</organism>
<dbReference type="Proteomes" id="UP000295807">
    <property type="component" value="Unassembled WGS sequence"/>
</dbReference>
<keyword evidence="1" id="KW-1133">Transmembrane helix</keyword>
<sequence length="88" mass="9881">MPMIWGVASSSTALFILVSPSARMVFFCFSLLSITLLICVILIFAMLVAYLSVKYFIQVYSPLICYSKRVAKLAKRINGSLYYVVRIG</sequence>
<dbReference type="EMBL" id="SMAD01000014">
    <property type="protein sequence ID" value="TCS85193.1"/>
    <property type="molecule type" value="Genomic_DNA"/>
</dbReference>